<keyword evidence="6" id="KW-0479">Metal-binding</keyword>
<dbReference type="NCBIfam" id="TIGR00758">
    <property type="entry name" value="UDG_fam4"/>
    <property type="match status" value="1"/>
</dbReference>
<dbReference type="SMART" id="SM00987">
    <property type="entry name" value="UreE_C"/>
    <property type="match status" value="1"/>
</dbReference>
<evidence type="ECO:0000256" key="9">
    <source>
        <dbReference type="ARBA" id="ARBA00023004"/>
    </source>
</evidence>
<feature type="domain" description="Uracil-DNA glycosylase-like" evidence="12">
    <location>
        <begin position="99"/>
        <end position="248"/>
    </location>
</feature>
<evidence type="ECO:0000256" key="11">
    <source>
        <dbReference type="ARBA" id="ARBA00023204"/>
    </source>
</evidence>
<dbReference type="Pfam" id="PF03167">
    <property type="entry name" value="UDG"/>
    <property type="match status" value="1"/>
</dbReference>
<protein>
    <recommendedName>
        <fullName evidence="4">Type-4 uracil-DNA glycosylase</fullName>
        <ecNumber evidence="3">3.2.2.27</ecNumber>
    </recommendedName>
</protein>
<sequence>MESAHYHQDLALLHWQIELGVTETICDAPVNRYDLPATPEKPVGVAAAVGKGPVALQEADVVGEATRSAAAAPSLEALRAAITAFPHCELQKGARNFVAAEGGPDARVMVIGEAPNRDEDRAGKPFVGAAGQLLDRMLAAVDMGRNHADTPVYVTNCLPWRPPQDRDPTPEEIAMLRPFLLRQIALVKPQAIVVMGNGACQMVLGRRGITRLRGEWAKVSGVPVLPMFHPGYLLRNPEAKRDTWADLLSLKQRLRNG</sequence>
<evidence type="ECO:0000313" key="14">
    <source>
        <dbReference type="Proteomes" id="UP000198977"/>
    </source>
</evidence>
<dbReference type="GO" id="GO:0051539">
    <property type="term" value="F:4 iron, 4 sulfur cluster binding"/>
    <property type="evidence" value="ECO:0007669"/>
    <property type="project" value="UniProtKB-KW"/>
</dbReference>
<evidence type="ECO:0000256" key="5">
    <source>
        <dbReference type="ARBA" id="ARBA00022485"/>
    </source>
</evidence>
<dbReference type="OrthoDB" id="5290748at2"/>
<dbReference type="GO" id="GO:0006281">
    <property type="term" value="P:DNA repair"/>
    <property type="evidence" value="ECO:0007669"/>
    <property type="project" value="UniProtKB-KW"/>
</dbReference>
<evidence type="ECO:0000256" key="7">
    <source>
        <dbReference type="ARBA" id="ARBA00022763"/>
    </source>
</evidence>
<dbReference type="EMBL" id="FOMW01000001">
    <property type="protein sequence ID" value="SFD56445.1"/>
    <property type="molecule type" value="Genomic_DNA"/>
</dbReference>
<dbReference type="GO" id="GO:0046872">
    <property type="term" value="F:metal ion binding"/>
    <property type="evidence" value="ECO:0007669"/>
    <property type="project" value="UniProtKB-KW"/>
</dbReference>
<evidence type="ECO:0000256" key="2">
    <source>
        <dbReference type="ARBA" id="ARBA00006521"/>
    </source>
</evidence>
<evidence type="ECO:0000256" key="4">
    <source>
        <dbReference type="ARBA" id="ARBA00019403"/>
    </source>
</evidence>
<dbReference type="InterPro" id="IPR036895">
    <property type="entry name" value="Uracil-DNA_glycosylase-like_sf"/>
</dbReference>
<dbReference type="InterPro" id="IPR005273">
    <property type="entry name" value="Ura-DNA_glyco_family4"/>
</dbReference>
<dbReference type="STRING" id="74348.SAMN04488523_101351"/>
<comment type="similarity">
    <text evidence="2">Belongs to the uracil-DNA glycosylase (UDG) superfamily. Type 4 (UDGa) family.</text>
</comment>
<keyword evidence="5" id="KW-0004">4Fe-4S</keyword>
<dbReference type="AlphaFoldDB" id="A0A1I1TCX0"/>
<keyword evidence="9" id="KW-0408">Iron</keyword>
<evidence type="ECO:0000256" key="6">
    <source>
        <dbReference type="ARBA" id="ARBA00022723"/>
    </source>
</evidence>
<accession>A0A1I1TCX0</accession>
<dbReference type="PANTHER" id="PTHR33693">
    <property type="entry name" value="TYPE-5 URACIL-DNA GLYCOSYLASE"/>
    <property type="match status" value="1"/>
</dbReference>
<reference evidence="13 14" key="1">
    <citation type="submission" date="2016-10" db="EMBL/GenBank/DDBJ databases">
        <authorList>
            <person name="de Groot N.N."/>
        </authorList>
    </citation>
    <scope>NUCLEOTIDE SEQUENCE [LARGE SCALE GENOMIC DNA]</scope>
    <source>
        <strain evidence="13 14">DSM 11443</strain>
    </source>
</reference>
<dbReference type="GO" id="GO:0004844">
    <property type="term" value="F:uracil DNA N-glycosylase activity"/>
    <property type="evidence" value="ECO:0007669"/>
    <property type="project" value="UniProtKB-EC"/>
</dbReference>
<keyword evidence="10" id="KW-0411">Iron-sulfur</keyword>
<evidence type="ECO:0000259" key="12">
    <source>
        <dbReference type="SMART" id="SM00986"/>
    </source>
</evidence>
<keyword evidence="8" id="KW-0378">Hydrolase</keyword>
<proteinExistence type="inferred from homology"/>
<dbReference type="InterPro" id="IPR051536">
    <property type="entry name" value="UDG_Type-4/5"/>
</dbReference>
<evidence type="ECO:0000313" key="13">
    <source>
        <dbReference type="EMBL" id="SFD56445.1"/>
    </source>
</evidence>
<name>A0A1I1TCX0_9RHOB</name>
<keyword evidence="14" id="KW-1185">Reference proteome</keyword>
<dbReference type="CDD" id="cd10030">
    <property type="entry name" value="UDG-F4_TTUDGA_SPO1dp_like"/>
    <property type="match status" value="1"/>
</dbReference>
<evidence type="ECO:0000256" key="3">
    <source>
        <dbReference type="ARBA" id="ARBA00012030"/>
    </source>
</evidence>
<dbReference type="InterPro" id="IPR005122">
    <property type="entry name" value="Uracil-DNA_glycosylase-like"/>
</dbReference>
<evidence type="ECO:0000256" key="10">
    <source>
        <dbReference type="ARBA" id="ARBA00023014"/>
    </source>
</evidence>
<dbReference type="RefSeq" id="WP_093922081.1">
    <property type="nucleotide sequence ID" value="NZ_FOMW01000001.1"/>
</dbReference>
<keyword evidence="11" id="KW-0234">DNA repair</keyword>
<dbReference type="Proteomes" id="UP000198977">
    <property type="component" value="Unassembled WGS sequence"/>
</dbReference>
<gene>
    <name evidence="13" type="ORF">SAMN04488523_101351</name>
</gene>
<dbReference type="Gene3D" id="3.40.470.10">
    <property type="entry name" value="Uracil-DNA glycosylase-like domain"/>
    <property type="match status" value="1"/>
</dbReference>
<evidence type="ECO:0000256" key="1">
    <source>
        <dbReference type="ARBA" id="ARBA00001400"/>
    </source>
</evidence>
<comment type="catalytic activity">
    <reaction evidence="1">
        <text>Hydrolyzes single-stranded DNA or mismatched double-stranded DNA and polynucleotides, releasing free uracil.</text>
        <dbReference type="EC" id="3.2.2.27"/>
    </reaction>
</comment>
<organism evidence="13 14">
    <name type="scientific">Sulfitobacter brevis</name>
    <dbReference type="NCBI Taxonomy" id="74348"/>
    <lineage>
        <taxon>Bacteria</taxon>
        <taxon>Pseudomonadati</taxon>
        <taxon>Pseudomonadota</taxon>
        <taxon>Alphaproteobacteria</taxon>
        <taxon>Rhodobacterales</taxon>
        <taxon>Roseobacteraceae</taxon>
        <taxon>Sulfitobacter</taxon>
    </lineage>
</organism>
<dbReference type="EC" id="3.2.2.27" evidence="3"/>
<evidence type="ECO:0000256" key="8">
    <source>
        <dbReference type="ARBA" id="ARBA00022801"/>
    </source>
</evidence>
<dbReference type="SMART" id="SM00986">
    <property type="entry name" value="UDG"/>
    <property type="match status" value="1"/>
</dbReference>
<dbReference type="PANTHER" id="PTHR33693:SF1">
    <property type="entry name" value="TYPE-4 URACIL-DNA GLYCOSYLASE"/>
    <property type="match status" value="1"/>
</dbReference>
<dbReference type="SUPFAM" id="SSF52141">
    <property type="entry name" value="Uracil-DNA glycosylase-like"/>
    <property type="match status" value="1"/>
</dbReference>
<keyword evidence="7" id="KW-0227">DNA damage</keyword>